<dbReference type="Gene3D" id="1.20.1330.10">
    <property type="entry name" value="f41 fragment of flagellin, N-terminal domain"/>
    <property type="match status" value="1"/>
</dbReference>
<keyword evidence="7" id="KW-0282">Flagellum</keyword>
<organism evidence="7 8">
    <name type="scientific">Chungangia koreensis</name>
    <dbReference type="NCBI Taxonomy" id="752657"/>
    <lineage>
        <taxon>Bacteria</taxon>
        <taxon>Bacillati</taxon>
        <taxon>Bacillota</taxon>
        <taxon>Bacilli</taxon>
        <taxon>Lactobacillales</taxon>
        <taxon>Chungangia</taxon>
    </lineage>
</organism>
<evidence type="ECO:0000313" key="8">
    <source>
        <dbReference type="Proteomes" id="UP001595817"/>
    </source>
</evidence>
<dbReference type="Proteomes" id="UP001595817">
    <property type="component" value="Unassembled WGS sequence"/>
</dbReference>
<dbReference type="Pfam" id="PF00700">
    <property type="entry name" value="Flagellin_C"/>
    <property type="match status" value="1"/>
</dbReference>
<reference evidence="8" key="1">
    <citation type="journal article" date="2019" name="Int. J. Syst. Evol. Microbiol.">
        <title>The Global Catalogue of Microorganisms (GCM) 10K type strain sequencing project: providing services to taxonomists for standard genome sequencing and annotation.</title>
        <authorList>
            <consortium name="The Broad Institute Genomics Platform"/>
            <consortium name="The Broad Institute Genome Sequencing Center for Infectious Disease"/>
            <person name="Wu L."/>
            <person name="Ma J."/>
        </authorList>
    </citation>
    <scope>NUCLEOTIDE SEQUENCE [LARGE SCALE GENOMIC DNA]</scope>
    <source>
        <strain evidence="8">CCUG 59778</strain>
    </source>
</reference>
<dbReference type="Pfam" id="PF00669">
    <property type="entry name" value="Flagellin_N"/>
    <property type="match status" value="1"/>
</dbReference>
<dbReference type="RefSeq" id="WP_378152430.1">
    <property type="nucleotide sequence ID" value="NZ_JBHSEC010000003.1"/>
</dbReference>
<evidence type="ECO:0000259" key="5">
    <source>
        <dbReference type="Pfam" id="PF00669"/>
    </source>
</evidence>
<name>A0ABV8X2E5_9LACT</name>
<evidence type="ECO:0000256" key="4">
    <source>
        <dbReference type="RuleBase" id="RU362073"/>
    </source>
</evidence>
<comment type="subcellular location">
    <subcellularLocation>
        <location evidence="4">Secreted</location>
    </subcellularLocation>
    <subcellularLocation>
        <location evidence="4">Bacterial flagellum</location>
    </subcellularLocation>
</comment>
<dbReference type="InterPro" id="IPR046358">
    <property type="entry name" value="Flagellin_C"/>
</dbReference>
<dbReference type="InterPro" id="IPR042187">
    <property type="entry name" value="Flagellin_C_sub2"/>
</dbReference>
<feature type="domain" description="Flagellin C-terminal" evidence="6">
    <location>
        <begin position="183"/>
        <end position="268"/>
    </location>
</feature>
<dbReference type="PANTHER" id="PTHR42792">
    <property type="entry name" value="FLAGELLIN"/>
    <property type="match status" value="1"/>
</dbReference>
<keyword evidence="4" id="KW-0964">Secreted</keyword>
<dbReference type="PANTHER" id="PTHR42792:SF2">
    <property type="entry name" value="FLAGELLIN"/>
    <property type="match status" value="1"/>
</dbReference>
<proteinExistence type="inferred from homology"/>
<comment type="similarity">
    <text evidence="1 4">Belongs to the bacterial flagellin family.</text>
</comment>
<dbReference type="SUPFAM" id="SSF64518">
    <property type="entry name" value="Phase 1 flagellin"/>
    <property type="match status" value="1"/>
</dbReference>
<evidence type="ECO:0000256" key="3">
    <source>
        <dbReference type="ARBA" id="ARBA00023143"/>
    </source>
</evidence>
<comment type="function">
    <text evidence="4">Flagellin is the subunit protein which polymerizes to form the filaments of bacterial flagella.</text>
</comment>
<dbReference type="InterPro" id="IPR001029">
    <property type="entry name" value="Flagellin_N"/>
</dbReference>
<dbReference type="Gene3D" id="6.10.10.10">
    <property type="entry name" value="Flagellar export chaperone, C-terminal domain"/>
    <property type="match status" value="1"/>
</dbReference>
<gene>
    <name evidence="7" type="ORF">ACFOZY_03795</name>
</gene>
<evidence type="ECO:0000256" key="2">
    <source>
        <dbReference type="ARBA" id="ARBA00020110"/>
    </source>
</evidence>
<sequence>MKIQNQALIAFSTNRYQKNENSITKTIEKLSGGDNLKRAANNASGVSISETMRGQIRGLARAQLNMQDGLSVLESADAGLKHVSSVLQRMRELTVQTSTDFITDEDRVAAQNELDQLLESIDDTADKLEFNTQKILGEIRPLHIHVGANSGQTLAIDMVDVSTEKLGLDGANLTSREKAEELIGKVDNALSTISDHLANIGSDYEALTHHSDNISLTQINLEKSESLIKDPDLAFEMMEFVKQGIRQKGDELLIKQTNRNVSNLLSLF</sequence>
<keyword evidence="7" id="KW-0969">Cilium</keyword>
<keyword evidence="7" id="KW-0966">Cell projection</keyword>
<dbReference type="EMBL" id="JBHSEC010000003">
    <property type="protein sequence ID" value="MFC4409558.1"/>
    <property type="molecule type" value="Genomic_DNA"/>
</dbReference>
<feature type="domain" description="Flagellin N-terminal" evidence="5">
    <location>
        <begin position="13"/>
        <end position="138"/>
    </location>
</feature>
<dbReference type="PRINTS" id="PR00207">
    <property type="entry name" value="FLAGELLIN"/>
</dbReference>
<evidence type="ECO:0000313" key="7">
    <source>
        <dbReference type="EMBL" id="MFC4409558.1"/>
    </source>
</evidence>
<keyword evidence="3 4" id="KW-0975">Bacterial flagellum</keyword>
<dbReference type="InterPro" id="IPR001492">
    <property type="entry name" value="Flagellin"/>
</dbReference>
<evidence type="ECO:0000256" key="1">
    <source>
        <dbReference type="ARBA" id="ARBA00005709"/>
    </source>
</evidence>
<comment type="caution">
    <text evidence="7">The sequence shown here is derived from an EMBL/GenBank/DDBJ whole genome shotgun (WGS) entry which is preliminary data.</text>
</comment>
<protein>
    <recommendedName>
        <fullName evidence="2 4">Flagellin</fullName>
    </recommendedName>
</protein>
<accession>A0ABV8X2E5</accession>
<keyword evidence="8" id="KW-1185">Reference proteome</keyword>
<evidence type="ECO:0000259" key="6">
    <source>
        <dbReference type="Pfam" id="PF00700"/>
    </source>
</evidence>